<dbReference type="InterPro" id="IPR024726">
    <property type="entry name" value="FhuF_C"/>
</dbReference>
<dbReference type="InterPro" id="IPR022770">
    <property type="entry name" value="IucA/IucC-like_C"/>
</dbReference>
<sequence>MANASAYDLPLSSNARSGRNAFMQPSFDISLADKYFHITAGGSEHPVFSIPAAQLLLPDTMDELLRRGRDMLNGLSLDIAVSFLGLAFFGIPAAVHTFMWQYDHILDLSLDNLTVQLEVHNDHAHLVLKIDEVRWKKLPEAERDEAIVAELTGLFRHTVNPVIEAAAARAGLKPDLVWNQFGARMVSVKDFIAQHAPTESLKEKYMHDLGLLHGLDADVFNRRKNPYEHNARYVESMYKPEEKVIIRSSCCMWYRRENGVKCYTCPNLSESQREEMKCEIRKKREHSA</sequence>
<comment type="caution">
    <text evidence="4">The sequence shown here is derived from an EMBL/GenBank/DDBJ whole genome shotgun (WGS) entry which is preliminary data.</text>
</comment>
<evidence type="ECO:0000259" key="2">
    <source>
        <dbReference type="Pfam" id="PF06276"/>
    </source>
</evidence>
<feature type="domain" description="Ferric siderophore reductase C-terminal" evidence="3">
    <location>
        <begin position="247"/>
        <end position="266"/>
    </location>
</feature>
<dbReference type="Proteomes" id="UP000307943">
    <property type="component" value="Unassembled WGS sequence"/>
</dbReference>
<dbReference type="Pfam" id="PF06276">
    <property type="entry name" value="FhuF"/>
    <property type="match status" value="1"/>
</dbReference>
<evidence type="ECO:0000256" key="1">
    <source>
        <dbReference type="SAM" id="Phobius"/>
    </source>
</evidence>
<accession>A0A5C4TFL9</accession>
<evidence type="ECO:0008006" key="6">
    <source>
        <dbReference type="Google" id="ProtNLM"/>
    </source>
</evidence>
<dbReference type="EMBL" id="VDCQ01000002">
    <property type="protein sequence ID" value="TNJ67883.1"/>
    <property type="molecule type" value="Genomic_DNA"/>
</dbReference>
<feature type="transmembrane region" description="Helical" evidence="1">
    <location>
        <begin position="75"/>
        <end position="100"/>
    </location>
</feature>
<dbReference type="GO" id="GO:0003824">
    <property type="term" value="F:catalytic activity"/>
    <property type="evidence" value="ECO:0007669"/>
    <property type="project" value="UniProtKB-ARBA"/>
</dbReference>
<keyword evidence="5" id="KW-1185">Reference proteome</keyword>
<reference evidence="4 5" key="1">
    <citation type="submission" date="2019-05" db="EMBL/GenBank/DDBJ databases">
        <title>We sequenced the genome of Paenibacillus hemerocallicola KCTC 33185 for further insight into its adaptation and study the phylogeny of Paenibacillus.</title>
        <authorList>
            <person name="Narsing Rao M.P."/>
        </authorList>
    </citation>
    <scope>NUCLEOTIDE SEQUENCE [LARGE SCALE GENOMIC DNA]</scope>
    <source>
        <strain evidence="4 5">KCTC 33185</strain>
    </source>
</reference>
<gene>
    <name evidence="4" type="ORF">FE784_01690</name>
</gene>
<feature type="domain" description="Aerobactin siderophore biosynthesis IucA/IucC-like C-terminal" evidence="2">
    <location>
        <begin position="97"/>
        <end position="196"/>
    </location>
</feature>
<keyword evidence="1" id="KW-0812">Transmembrane</keyword>
<protein>
    <recommendedName>
        <fullName evidence="6">Ferric siderophore reductase C-terminal domain-containing protein</fullName>
    </recommendedName>
</protein>
<dbReference type="GO" id="GO:0051537">
    <property type="term" value="F:2 iron, 2 sulfur cluster binding"/>
    <property type="evidence" value="ECO:0007669"/>
    <property type="project" value="InterPro"/>
</dbReference>
<organism evidence="4 5">
    <name type="scientific">Paenibacillus hemerocallicola</name>
    <dbReference type="NCBI Taxonomy" id="1172614"/>
    <lineage>
        <taxon>Bacteria</taxon>
        <taxon>Bacillati</taxon>
        <taxon>Bacillota</taxon>
        <taxon>Bacilli</taxon>
        <taxon>Bacillales</taxon>
        <taxon>Paenibacillaceae</taxon>
        <taxon>Paenibacillus</taxon>
    </lineage>
</organism>
<evidence type="ECO:0000313" key="5">
    <source>
        <dbReference type="Proteomes" id="UP000307943"/>
    </source>
</evidence>
<name>A0A5C4TFL9_9BACL</name>
<keyword evidence="1" id="KW-0472">Membrane</keyword>
<proteinExistence type="predicted"/>
<dbReference type="Pfam" id="PF11575">
    <property type="entry name" value="FhuF_C"/>
    <property type="match status" value="1"/>
</dbReference>
<dbReference type="AlphaFoldDB" id="A0A5C4TFL9"/>
<evidence type="ECO:0000313" key="4">
    <source>
        <dbReference type="EMBL" id="TNJ67883.1"/>
    </source>
</evidence>
<dbReference type="OrthoDB" id="2819999at2"/>
<keyword evidence="1" id="KW-1133">Transmembrane helix</keyword>
<evidence type="ECO:0000259" key="3">
    <source>
        <dbReference type="Pfam" id="PF11575"/>
    </source>
</evidence>